<sequence>MFIFEVLKDAIMDVGPTNVVQICMDNASRCVRASYLVEQEWSHIFYTICTCHSLDLLFEGIGALAWVKSVLTQAMKIVTFVTMKPSILALFKKFSAKDLIKPAQIRFAYMSAREIVNVCAPILHVLRLADREGVTMGFIYELIDRMIEKIGKLDGIDNVRHEEVKALCIGRWNILHSPLRAEAYILHPIWREICSHNDVDKQGVLFDELHIFKTMSGTFGRQLAKDPKRMHHGVMWRTKLLPKNTEKLVYIHTNLRLAMKIKEKGFEMQEATLEMIEKEKDDERLLQMQKNVEGEKIPLNSIASIIERYVHDDEDPSTHDDSHDVNVDIDDDDDEEADD</sequence>
<feature type="region of interest" description="Disordered" evidence="1">
    <location>
        <begin position="311"/>
        <end position="339"/>
    </location>
</feature>
<gene>
    <name evidence="3" type="ORF">KP509_11G065400</name>
</gene>
<evidence type="ECO:0000259" key="2">
    <source>
        <dbReference type="Pfam" id="PF04937"/>
    </source>
</evidence>
<evidence type="ECO:0000313" key="3">
    <source>
        <dbReference type="EMBL" id="KAH7425667.1"/>
    </source>
</evidence>
<dbReference type="AlphaFoldDB" id="A0A8T2TQL8"/>
<comment type="caution">
    <text evidence="3">The sequence shown here is derived from an EMBL/GenBank/DDBJ whole genome shotgun (WGS) entry which is preliminary data.</text>
</comment>
<dbReference type="OrthoDB" id="2012664at2759"/>
<name>A0A8T2TQL8_CERRI</name>
<dbReference type="PANTHER" id="PTHR32166:SF123">
    <property type="entry name" value="BED-TYPE DOMAIN-CONTAINING PROTEIN"/>
    <property type="match status" value="1"/>
</dbReference>
<feature type="domain" description="DUF659" evidence="2">
    <location>
        <begin position="2"/>
        <end position="77"/>
    </location>
</feature>
<dbReference type="Pfam" id="PF04937">
    <property type="entry name" value="DUF659"/>
    <property type="match status" value="1"/>
</dbReference>
<dbReference type="SUPFAM" id="SSF53098">
    <property type="entry name" value="Ribonuclease H-like"/>
    <property type="match status" value="1"/>
</dbReference>
<dbReference type="Proteomes" id="UP000825935">
    <property type="component" value="Chromosome 11"/>
</dbReference>
<feature type="compositionally biased region" description="Acidic residues" evidence="1">
    <location>
        <begin position="327"/>
        <end position="339"/>
    </location>
</feature>
<organism evidence="3 4">
    <name type="scientific">Ceratopteris richardii</name>
    <name type="common">Triangle waterfern</name>
    <dbReference type="NCBI Taxonomy" id="49495"/>
    <lineage>
        <taxon>Eukaryota</taxon>
        <taxon>Viridiplantae</taxon>
        <taxon>Streptophyta</taxon>
        <taxon>Embryophyta</taxon>
        <taxon>Tracheophyta</taxon>
        <taxon>Polypodiopsida</taxon>
        <taxon>Polypodiidae</taxon>
        <taxon>Polypodiales</taxon>
        <taxon>Pteridineae</taxon>
        <taxon>Pteridaceae</taxon>
        <taxon>Parkerioideae</taxon>
        <taxon>Ceratopteris</taxon>
    </lineage>
</organism>
<keyword evidence="4" id="KW-1185">Reference proteome</keyword>
<evidence type="ECO:0000313" key="4">
    <source>
        <dbReference type="Proteomes" id="UP000825935"/>
    </source>
</evidence>
<dbReference type="EMBL" id="CM035416">
    <property type="protein sequence ID" value="KAH7425667.1"/>
    <property type="molecule type" value="Genomic_DNA"/>
</dbReference>
<protein>
    <recommendedName>
        <fullName evidence="2">DUF659 domain-containing protein</fullName>
    </recommendedName>
</protein>
<evidence type="ECO:0000256" key="1">
    <source>
        <dbReference type="SAM" id="MobiDB-lite"/>
    </source>
</evidence>
<reference evidence="3" key="1">
    <citation type="submission" date="2021-08" db="EMBL/GenBank/DDBJ databases">
        <title>WGS assembly of Ceratopteris richardii.</title>
        <authorList>
            <person name="Marchant D.B."/>
            <person name="Chen G."/>
            <person name="Jenkins J."/>
            <person name="Shu S."/>
            <person name="Leebens-Mack J."/>
            <person name="Grimwood J."/>
            <person name="Schmutz J."/>
            <person name="Soltis P."/>
            <person name="Soltis D."/>
            <person name="Chen Z.-H."/>
        </authorList>
    </citation>
    <scope>NUCLEOTIDE SEQUENCE</scope>
    <source>
        <strain evidence="3">Whitten #5841</strain>
        <tissue evidence="3">Leaf</tissue>
    </source>
</reference>
<dbReference type="InterPro" id="IPR007021">
    <property type="entry name" value="DUF659"/>
</dbReference>
<dbReference type="InterPro" id="IPR012337">
    <property type="entry name" value="RNaseH-like_sf"/>
</dbReference>
<dbReference type="PANTHER" id="PTHR32166">
    <property type="entry name" value="OSJNBA0013A04.12 PROTEIN"/>
    <property type="match status" value="1"/>
</dbReference>
<accession>A0A8T2TQL8</accession>
<feature type="compositionally biased region" description="Basic and acidic residues" evidence="1">
    <location>
        <begin position="311"/>
        <end position="326"/>
    </location>
</feature>
<proteinExistence type="predicted"/>